<protein>
    <submittedName>
        <fullName evidence="1">Uncharacterized protein</fullName>
    </submittedName>
</protein>
<evidence type="ECO:0000313" key="2">
    <source>
        <dbReference type="Proteomes" id="UP001307889"/>
    </source>
</evidence>
<name>A0ABN7AUL0_9HEMI</name>
<accession>A0ABN7AUL0</accession>
<organism evidence="1 2">
    <name type="scientific">Nesidiocoris tenuis</name>
    <dbReference type="NCBI Taxonomy" id="355587"/>
    <lineage>
        <taxon>Eukaryota</taxon>
        <taxon>Metazoa</taxon>
        <taxon>Ecdysozoa</taxon>
        <taxon>Arthropoda</taxon>
        <taxon>Hexapoda</taxon>
        <taxon>Insecta</taxon>
        <taxon>Pterygota</taxon>
        <taxon>Neoptera</taxon>
        <taxon>Paraneoptera</taxon>
        <taxon>Hemiptera</taxon>
        <taxon>Heteroptera</taxon>
        <taxon>Panheteroptera</taxon>
        <taxon>Cimicomorpha</taxon>
        <taxon>Miridae</taxon>
        <taxon>Dicyphina</taxon>
        <taxon>Nesidiocoris</taxon>
    </lineage>
</organism>
<reference evidence="1 2" key="1">
    <citation type="submission" date="2023-09" db="EMBL/GenBank/DDBJ databases">
        <title>Nesidiocoris tenuis whole genome shotgun sequence.</title>
        <authorList>
            <person name="Shibata T."/>
            <person name="Shimoda M."/>
            <person name="Kobayashi T."/>
            <person name="Uehara T."/>
        </authorList>
    </citation>
    <scope>NUCLEOTIDE SEQUENCE [LARGE SCALE GENOMIC DNA]</scope>
    <source>
        <strain evidence="1 2">Japan</strain>
    </source>
</reference>
<dbReference type="Proteomes" id="UP001307889">
    <property type="component" value="Chromosome 5"/>
</dbReference>
<sequence>MQVFCDILSIRPDIEVGELFTLINARLMVPTPALSKDFEPSSLTGNRGIANPCDFTSCLTKKLYLSVPQRQIS</sequence>
<dbReference type="EMBL" id="AP028913">
    <property type="protein sequence ID" value="BES94620.1"/>
    <property type="molecule type" value="Genomic_DNA"/>
</dbReference>
<proteinExistence type="predicted"/>
<evidence type="ECO:0000313" key="1">
    <source>
        <dbReference type="EMBL" id="BES94620.1"/>
    </source>
</evidence>
<gene>
    <name evidence="1" type="ORF">NTJ_07429</name>
</gene>
<keyword evidence="2" id="KW-1185">Reference proteome</keyword>